<feature type="transmembrane region" description="Helical" evidence="10">
    <location>
        <begin position="355"/>
        <end position="375"/>
    </location>
</feature>
<sequence length="459" mass="48597">MNETYRGGNKLILGIVLGVITFWLFAQSLVNVVPNLQQSFGADMGTISIAVSLTALFSGMFIVGAGGLADKIGRVKMTNIGLILSIIGSALIIITNFPALLIVGRIIQGISAACIMPSTLAIMKAYYEGADRQRALSYWSIGSWGGSGVCSLFGGAVATTMGWRWIFIISIIVAVLAMILIKGTPETKSEVVNTDKFDVKGLIILVVMLLSLNVAITKGAAIGYTSVWFFLLIALVLLSFIVFLKVEKRTHNPLIDFKLFENKPYTGATISNFLLNGVAGTLIVANTFVQQGLGYTSLQAGYLSISYLVMVLLMIRVGEKLLQKLGSKKPMMLGTLIVIIGVALISLTFLPETLYIISCVLGYLCFGLGLGIYATPSTDTAISNAPADKVGVASGIYKMASSLGGAFGVAISGAVYAGAVAATSIHTGAMIALWINVLMGVIALVAIMFTVPNDDKRMK</sequence>
<evidence type="ECO:0000256" key="7">
    <source>
        <dbReference type="ARBA" id="ARBA00023136"/>
    </source>
</evidence>
<dbReference type="InterPro" id="IPR020846">
    <property type="entry name" value="MFS_dom"/>
</dbReference>
<comment type="caution">
    <text evidence="12">The sequence shown here is derived from an EMBL/GenBank/DDBJ whole genome shotgun (WGS) entry which is preliminary data.</text>
</comment>
<keyword evidence="6 10" id="KW-1133">Transmembrane helix</keyword>
<feature type="transmembrane region" description="Helical" evidence="10">
    <location>
        <begin position="300"/>
        <end position="318"/>
    </location>
</feature>
<feature type="transmembrane region" description="Helical" evidence="10">
    <location>
        <begin position="12"/>
        <end position="33"/>
    </location>
</feature>
<dbReference type="PROSITE" id="PS50850">
    <property type="entry name" value="MFS"/>
    <property type="match status" value="1"/>
</dbReference>
<evidence type="ECO:0000256" key="2">
    <source>
        <dbReference type="ARBA" id="ARBA00007520"/>
    </source>
</evidence>
<dbReference type="CDD" id="cd17321">
    <property type="entry name" value="MFS_MMR_MDR_like"/>
    <property type="match status" value="1"/>
</dbReference>
<evidence type="ECO:0000256" key="10">
    <source>
        <dbReference type="SAM" id="Phobius"/>
    </source>
</evidence>
<evidence type="ECO:0000256" key="4">
    <source>
        <dbReference type="ARBA" id="ARBA00022475"/>
    </source>
</evidence>
<feature type="transmembrane region" description="Helical" evidence="10">
    <location>
        <begin position="431"/>
        <end position="451"/>
    </location>
</feature>
<evidence type="ECO:0000256" key="3">
    <source>
        <dbReference type="ARBA" id="ARBA00022448"/>
    </source>
</evidence>
<evidence type="ECO:0000259" key="11">
    <source>
        <dbReference type="PROSITE" id="PS50850"/>
    </source>
</evidence>
<dbReference type="GO" id="GO:0022857">
    <property type="term" value="F:transmembrane transporter activity"/>
    <property type="evidence" value="ECO:0007669"/>
    <property type="project" value="InterPro"/>
</dbReference>
<feature type="transmembrane region" description="Helical" evidence="10">
    <location>
        <begin position="138"/>
        <end position="157"/>
    </location>
</feature>
<feature type="transmembrane region" description="Helical" evidence="10">
    <location>
        <begin position="265"/>
        <end position="288"/>
    </location>
</feature>
<dbReference type="PANTHER" id="PTHR42718">
    <property type="entry name" value="MAJOR FACILITATOR SUPERFAMILY MULTIDRUG TRANSPORTER MFSC"/>
    <property type="match status" value="1"/>
</dbReference>
<feature type="domain" description="Major facilitator superfamily (MFS) profile" evidence="11">
    <location>
        <begin position="11"/>
        <end position="455"/>
    </location>
</feature>
<reference evidence="12 13" key="1">
    <citation type="submission" date="2019-01" db="EMBL/GenBank/DDBJ databases">
        <title>Draft genome sequences of Macrococcus caseolyticus, Macrococcus canis, Macrococcus bohemicus and Macrococcus goetzii.</title>
        <authorList>
            <person name="Mazhar S."/>
            <person name="Altermann E."/>
            <person name="Hill C."/>
            <person name="Mcauliffe O."/>
        </authorList>
    </citation>
    <scope>NUCLEOTIDE SEQUENCE [LARGE SCALE GENOMIC DNA]</scope>
    <source>
        <strain evidence="12 13">DPC7162</strain>
    </source>
</reference>
<dbReference type="FunFam" id="1.20.1250.20:FF:000252">
    <property type="entry name" value="Quinolone resistance protein NorB"/>
    <property type="match status" value="1"/>
</dbReference>
<evidence type="ECO:0000256" key="9">
    <source>
        <dbReference type="ARBA" id="ARBA00040594"/>
    </source>
</evidence>
<comment type="subcellular location">
    <subcellularLocation>
        <location evidence="1">Cell membrane</location>
        <topology evidence="1">Multi-pass membrane protein</topology>
    </subcellularLocation>
</comment>
<dbReference type="Pfam" id="PF07690">
    <property type="entry name" value="MFS_1"/>
    <property type="match status" value="1"/>
</dbReference>
<feature type="transmembrane region" description="Helical" evidence="10">
    <location>
        <begin position="80"/>
        <end position="100"/>
    </location>
</feature>
<dbReference type="PANTHER" id="PTHR42718:SF9">
    <property type="entry name" value="MAJOR FACILITATOR SUPERFAMILY MULTIDRUG TRANSPORTER MFSC"/>
    <property type="match status" value="1"/>
</dbReference>
<dbReference type="AlphaFoldDB" id="A0A4V3BG00"/>
<accession>A0A4V3BG00</accession>
<feature type="transmembrane region" description="Helical" evidence="10">
    <location>
        <begin position="227"/>
        <end position="244"/>
    </location>
</feature>
<keyword evidence="4" id="KW-1003">Cell membrane</keyword>
<comment type="similarity">
    <text evidence="2">Belongs to the major facilitator superfamily. TCR/Tet family.</text>
</comment>
<gene>
    <name evidence="12" type="ORF">ETI04_07765</name>
</gene>
<dbReference type="Gene3D" id="1.20.1250.20">
    <property type="entry name" value="MFS general substrate transporter like domains"/>
    <property type="match status" value="1"/>
</dbReference>
<protein>
    <recommendedName>
        <fullName evidence="9">Quinolone resistance protein NorB</fullName>
    </recommendedName>
</protein>
<feature type="transmembrane region" description="Helical" evidence="10">
    <location>
        <begin position="396"/>
        <end position="419"/>
    </location>
</feature>
<proteinExistence type="inferred from homology"/>
<dbReference type="GO" id="GO:0005886">
    <property type="term" value="C:plasma membrane"/>
    <property type="evidence" value="ECO:0007669"/>
    <property type="project" value="UniProtKB-SubCell"/>
</dbReference>
<dbReference type="RefSeq" id="WP_133419895.1">
    <property type="nucleotide sequence ID" value="NZ_SDGP01000008.1"/>
</dbReference>
<feature type="transmembrane region" description="Helical" evidence="10">
    <location>
        <begin position="163"/>
        <end position="181"/>
    </location>
</feature>
<dbReference type="InterPro" id="IPR036259">
    <property type="entry name" value="MFS_trans_sf"/>
</dbReference>
<feature type="transmembrane region" description="Helical" evidence="10">
    <location>
        <begin position="202"/>
        <end position="221"/>
    </location>
</feature>
<dbReference type="Gene3D" id="1.20.1720.10">
    <property type="entry name" value="Multidrug resistance protein D"/>
    <property type="match status" value="1"/>
</dbReference>
<feature type="transmembrane region" description="Helical" evidence="10">
    <location>
        <begin position="106"/>
        <end position="126"/>
    </location>
</feature>
<keyword evidence="5 10" id="KW-0812">Transmembrane</keyword>
<dbReference type="Proteomes" id="UP000294865">
    <property type="component" value="Unassembled WGS sequence"/>
</dbReference>
<keyword evidence="3" id="KW-0813">Transport</keyword>
<dbReference type="GO" id="GO:0046677">
    <property type="term" value="P:response to antibiotic"/>
    <property type="evidence" value="ECO:0007669"/>
    <property type="project" value="UniProtKB-KW"/>
</dbReference>
<keyword evidence="8" id="KW-0046">Antibiotic resistance</keyword>
<feature type="transmembrane region" description="Helical" evidence="10">
    <location>
        <begin position="330"/>
        <end position="349"/>
    </location>
</feature>
<dbReference type="SUPFAM" id="SSF103473">
    <property type="entry name" value="MFS general substrate transporter"/>
    <property type="match status" value="1"/>
</dbReference>
<name>A0A4V3BG00_9STAP</name>
<evidence type="ECO:0000256" key="5">
    <source>
        <dbReference type="ARBA" id="ARBA00022692"/>
    </source>
</evidence>
<keyword evidence="7 10" id="KW-0472">Membrane</keyword>
<evidence type="ECO:0000313" key="12">
    <source>
        <dbReference type="EMBL" id="TDM16585.1"/>
    </source>
</evidence>
<dbReference type="InterPro" id="IPR011701">
    <property type="entry name" value="MFS"/>
</dbReference>
<evidence type="ECO:0000256" key="1">
    <source>
        <dbReference type="ARBA" id="ARBA00004651"/>
    </source>
</evidence>
<evidence type="ECO:0000313" key="13">
    <source>
        <dbReference type="Proteomes" id="UP000294865"/>
    </source>
</evidence>
<evidence type="ECO:0000256" key="6">
    <source>
        <dbReference type="ARBA" id="ARBA00022989"/>
    </source>
</evidence>
<dbReference type="EMBL" id="SDQG01000004">
    <property type="protein sequence ID" value="TDM16585.1"/>
    <property type="molecule type" value="Genomic_DNA"/>
</dbReference>
<evidence type="ECO:0000256" key="8">
    <source>
        <dbReference type="ARBA" id="ARBA00023251"/>
    </source>
</evidence>
<organism evidence="12 13">
    <name type="scientific">Macrococcoides canis</name>
    <dbReference type="NCBI Taxonomy" id="1855823"/>
    <lineage>
        <taxon>Bacteria</taxon>
        <taxon>Bacillati</taxon>
        <taxon>Bacillota</taxon>
        <taxon>Bacilli</taxon>
        <taxon>Bacillales</taxon>
        <taxon>Staphylococcaceae</taxon>
        <taxon>Macrococcoides</taxon>
    </lineage>
</organism>
<dbReference type="FunFam" id="1.20.1720.10:FF:000015">
    <property type="entry name" value="Quinolone resistance protein NorB"/>
    <property type="match status" value="1"/>
</dbReference>
<feature type="transmembrane region" description="Helical" evidence="10">
    <location>
        <begin position="45"/>
        <end position="68"/>
    </location>
</feature>